<keyword evidence="3" id="KW-1185">Reference proteome</keyword>
<dbReference type="RefSeq" id="WP_093337140.1">
    <property type="nucleotide sequence ID" value="NZ_FOXD01000010.1"/>
</dbReference>
<gene>
    <name evidence="2" type="ORF">SAMN05518683_11010</name>
</gene>
<keyword evidence="1" id="KW-1133">Transmembrane helix</keyword>
<dbReference type="AlphaFoldDB" id="A0A1I5T4G1"/>
<protein>
    <recommendedName>
        <fullName evidence="4">YtxH-like protein</fullName>
    </recommendedName>
</protein>
<evidence type="ECO:0000256" key="1">
    <source>
        <dbReference type="SAM" id="Phobius"/>
    </source>
</evidence>
<evidence type="ECO:0000313" key="2">
    <source>
        <dbReference type="EMBL" id="SFP77903.1"/>
    </source>
</evidence>
<accession>A0A1I5T4G1</accession>
<evidence type="ECO:0008006" key="4">
    <source>
        <dbReference type="Google" id="ProtNLM"/>
    </source>
</evidence>
<proteinExistence type="predicted"/>
<organism evidence="2 3">
    <name type="scientific">Salibacterium halotolerans</name>
    <dbReference type="NCBI Taxonomy" id="1884432"/>
    <lineage>
        <taxon>Bacteria</taxon>
        <taxon>Bacillati</taxon>
        <taxon>Bacillota</taxon>
        <taxon>Bacilli</taxon>
        <taxon>Bacillales</taxon>
        <taxon>Bacillaceae</taxon>
    </lineage>
</organism>
<feature type="transmembrane region" description="Helical" evidence="1">
    <location>
        <begin position="6"/>
        <end position="25"/>
    </location>
</feature>
<reference evidence="3" key="1">
    <citation type="submission" date="2016-10" db="EMBL/GenBank/DDBJ databases">
        <authorList>
            <person name="Varghese N."/>
            <person name="Submissions S."/>
        </authorList>
    </citation>
    <scope>NUCLEOTIDE SEQUENCE [LARGE SCALE GENOMIC DNA]</scope>
    <source>
        <strain evidence="3">S7</strain>
    </source>
</reference>
<dbReference type="STRING" id="1884432.SAMN05518683_11010"/>
<keyword evidence="1" id="KW-0812">Transmembrane</keyword>
<name>A0A1I5T4G1_9BACI</name>
<dbReference type="Proteomes" id="UP000198892">
    <property type="component" value="Unassembled WGS sequence"/>
</dbReference>
<evidence type="ECO:0000313" key="3">
    <source>
        <dbReference type="Proteomes" id="UP000198892"/>
    </source>
</evidence>
<dbReference type="OrthoDB" id="2972654at2"/>
<keyword evidence="1" id="KW-0472">Membrane</keyword>
<dbReference type="EMBL" id="FOXD01000010">
    <property type="protein sequence ID" value="SFP77903.1"/>
    <property type="molecule type" value="Genomic_DNA"/>
</dbReference>
<sequence>MIKKAGWISAAAGFLSAFTAMLLTAPQNGKKTRGQIAGAWGRIVNAPSKLNAACRGRRQKAYEFGRGHCEQLNEERLALKNEAHQEAVKSEKEL</sequence>